<gene>
    <name evidence="2" type="ORF">F7731_20455</name>
</gene>
<evidence type="ECO:0008006" key="4">
    <source>
        <dbReference type="Google" id="ProtNLM"/>
    </source>
</evidence>
<comment type="caution">
    <text evidence="2">The sequence shown here is derived from an EMBL/GenBank/DDBJ whole genome shotgun (WGS) entry which is preliminary data.</text>
</comment>
<keyword evidence="3" id="KW-1185">Reference proteome</keyword>
<feature type="transmembrane region" description="Helical" evidence="1">
    <location>
        <begin position="87"/>
        <end position="112"/>
    </location>
</feature>
<sequence>MNIQFNKPKGFSEILDHTFSLSKNRFKDFYMILLILMGPVYVIQALMQLFSGVSFFRQLGSGDVWYKKILSGLIETEPAATNIGSDIGIIITGIISFLLLPIAEAAILLAMNRIRRNEEYTIQSVIKEAFSRFWPIIGSTILFAIITFGLIATPFIIIALTGVIGSFIHPAVGIVFSIILILGFAVLIGYLLTRWSFYFGSVVLDHDAPGLTNSWRLAGKRTWILMALYVLFFLIISCISSAVEITFSLFLGNSVLLSIIVNLVTLFTTMILCIGYGIMYFDLKTRHDADDLKELIDDFHQ</sequence>
<proteinExistence type="predicted"/>
<dbReference type="EMBL" id="WBOS01000015">
    <property type="protein sequence ID" value="KAB2330160.1"/>
    <property type="molecule type" value="Genomic_DNA"/>
</dbReference>
<accession>A0A6L3V019</accession>
<organism evidence="2 3">
    <name type="scientific">Cytobacillus depressus</name>
    <dbReference type="NCBI Taxonomy" id="1602942"/>
    <lineage>
        <taxon>Bacteria</taxon>
        <taxon>Bacillati</taxon>
        <taxon>Bacillota</taxon>
        <taxon>Bacilli</taxon>
        <taxon>Bacillales</taxon>
        <taxon>Bacillaceae</taxon>
        <taxon>Cytobacillus</taxon>
    </lineage>
</organism>
<reference evidence="2 3" key="1">
    <citation type="journal article" date="2016" name="Antonie Van Leeuwenhoek">
        <title>Bacillus depressus sp. nov., isolated from soil of a sunflower field.</title>
        <authorList>
            <person name="Wei X."/>
            <person name="Xin D."/>
            <person name="Xin Y."/>
            <person name="Zhang H."/>
            <person name="Wang T."/>
            <person name="Zhang J."/>
        </authorList>
    </citation>
    <scope>NUCLEOTIDE SEQUENCE [LARGE SCALE GENOMIC DNA]</scope>
    <source>
        <strain evidence="2 3">BZ1</strain>
    </source>
</reference>
<protein>
    <recommendedName>
        <fullName evidence="4">Glycerophosphoryl diester phosphodiesterase membrane domain-containing protein</fullName>
    </recommendedName>
</protein>
<keyword evidence="1" id="KW-1133">Transmembrane helix</keyword>
<dbReference type="AlphaFoldDB" id="A0A6L3V019"/>
<dbReference type="Proteomes" id="UP000481030">
    <property type="component" value="Unassembled WGS sequence"/>
</dbReference>
<dbReference type="OrthoDB" id="2375893at2"/>
<keyword evidence="1" id="KW-0812">Transmembrane</keyword>
<feature type="transmembrane region" description="Helical" evidence="1">
    <location>
        <begin position="223"/>
        <end position="243"/>
    </location>
</feature>
<feature type="transmembrane region" description="Helical" evidence="1">
    <location>
        <begin position="29"/>
        <end position="50"/>
    </location>
</feature>
<keyword evidence="1" id="KW-0472">Membrane</keyword>
<dbReference type="RefSeq" id="WP_151536648.1">
    <property type="nucleotide sequence ID" value="NZ_WBOS01000015.1"/>
</dbReference>
<evidence type="ECO:0000313" key="2">
    <source>
        <dbReference type="EMBL" id="KAB2330160.1"/>
    </source>
</evidence>
<feature type="transmembrane region" description="Helical" evidence="1">
    <location>
        <begin position="167"/>
        <end position="192"/>
    </location>
</feature>
<evidence type="ECO:0000256" key="1">
    <source>
        <dbReference type="SAM" id="Phobius"/>
    </source>
</evidence>
<name>A0A6L3V019_9BACI</name>
<feature type="transmembrane region" description="Helical" evidence="1">
    <location>
        <begin position="133"/>
        <end position="161"/>
    </location>
</feature>
<feature type="transmembrane region" description="Helical" evidence="1">
    <location>
        <begin position="255"/>
        <end position="278"/>
    </location>
</feature>
<evidence type="ECO:0000313" key="3">
    <source>
        <dbReference type="Proteomes" id="UP000481030"/>
    </source>
</evidence>